<sequence>MTPIAAQSLDALTAQVSDITRSEHNLVSLDDRLIQAFSQNAVNVGMEKDAILQRLEQPGLLSNPAVLMELQQRTSNYNLEVSMISTLTRKTVGAVESLLRS</sequence>
<gene>
    <name evidence="1" type="ORF">B0T45_02820</name>
</gene>
<dbReference type="InterPro" id="IPR047754">
    <property type="entry name" value="T3SS_SctI-like"/>
</dbReference>
<dbReference type="EMBL" id="MUKV01000002">
    <property type="protein sequence ID" value="OQS43662.1"/>
    <property type="molecule type" value="Genomic_DNA"/>
</dbReference>
<name>A0A1W0D9Z1_9NEIS</name>
<accession>A0A1W0D9Z1</accession>
<reference evidence="1 2" key="1">
    <citation type="submission" date="2017-02" db="EMBL/GenBank/DDBJ databases">
        <title>Chromobacterium haemolyticum H5244.</title>
        <authorList>
            <person name="Gulvik C.A."/>
        </authorList>
    </citation>
    <scope>NUCLEOTIDE SEQUENCE [LARGE SCALE GENOMIC DNA]</scope>
    <source>
        <strain evidence="1 2">H5244</strain>
    </source>
</reference>
<dbReference type="RefSeq" id="WP_179140697.1">
    <property type="nucleotide sequence ID" value="NZ_CP109905.1"/>
</dbReference>
<dbReference type="AlphaFoldDB" id="A0A1W0D9Z1"/>
<evidence type="ECO:0000313" key="2">
    <source>
        <dbReference type="Proteomes" id="UP000192721"/>
    </source>
</evidence>
<comment type="caution">
    <text evidence="1">The sequence shown here is derived from an EMBL/GenBank/DDBJ whole genome shotgun (WGS) entry which is preliminary data.</text>
</comment>
<dbReference type="Proteomes" id="UP000192721">
    <property type="component" value="Unassembled WGS sequence"/>
</dbReference>
<dbReference type="NCBIfam" id="NF038054">
    <property type="entry name" value="T3SS_SctI"/>
    <property type="match status" value="1"/>
</dbReference>
<evidence type="ECO:0000313" key="1">
    <source>
        <dbReference type="EMBL" id="OQS43662.1"/>
    </source>
</evidence>
<proteinExistence type="predicted"/>
<organism evidence="1 2">
    <name type="scientific">Chromobacterium haemolyticum</name>
    <dbReference type="NCBI Taxonomy" id="394935"/>
    <lineage>
        <taxon>Bacteria</taxon>
        <taxon>Pseudomonadati</taxon>
        <taxon>Pseudomonadota</taxon>
        <taxon>Betaproteobacteria</taxon>
        <taxon>Neisseriales</taxon>
        <taxon>Chromobacteriaceae</taxon>
        <taxon>Chromobacterium</taxon>
    </lineage>
</organism>
<protein>
    <submittedName>
        <fullName evidence="1">Type III secretion system protein PrgJ</fullName>
    </submittedName>
</protein>